<dbReference type="EMBL" id="JAAPAO010000111">
    <property type="protein sequence ID" value="KAF4672373.1"/>
    <property type="molecule type" value="Genomic_DNA"/>
</dbReference>
<evidence type="ECO:0000256" key="1">
    <source>
        <dbReference type="SAM" id="Phobius"/>
    </source>
</evidence>
<reference evidence="2 3" key="1">
    <citation type="submission" date="2020-04" db="EMBL/GenBank/DDBJ databases">
        <title>Perkinsus chesapeaki whole genome sequence.</title>
        <authorList>
            <person name="Bogema D.R."/>
        </authorList>
    </citation>
    <scope>NUCLEOTIDE SEQUENCE [LARGE SCALE GENOMIC DNA]</scope>
    <source>
        <strain evidence="2">ATCC PRA-425</strain>
    </source>
</reference>
<evidence type="ECO:0000313" key="2">
    <source>
        <dbReference type="EMBL" id="KAF4672373.1"/>
    </source>
</evidence>
<gene>
    <name evidence="2" type="ORF">FOL47_000615</name>
</gene>
<protein>
    <submittedName>
        <fullName evidence="2">Uncharacterized protein</fullName>
    </submittedName>
</protein>
<keyword evidence="1" id="KW-0812">Transmembrane</keyword>
<accession>A0A7J6MLD2</accession>
<proteinExistence type="predicted"/>
<comment type="caution">
    <text evidence="2">The sequence shown here is derived from an EMBL/GenBank/DDBJ whole genome shotgun (WGS) entry which is preliminary data.</text>
</comment>
<dbReference type="Proteomes" id="UP000591131">
    <property type="component" value="Unassembled WGS sequence"/>
</dbReference>
<keyword evidence="3" id="KW-1185">Reference proteome</keyword>
<keyword evidence="1" id="KW-0472">Membrane</keyword>
<dbReference type="AlphaFoldDB" id="A0A7J6MLD2"/>
<feature type="transmembrane region" description="Helical" evidence="1">
    <location>
        <begin position="12"/>
        <end position="33"/>
    </location>
</feature>
<organism evidence="2 3">
    <name type="scientific">Perkinsus chesapeaki</name>
    <name type="common">Clam parasite</name>
    <name type="synonym">Perkinsus andrewsi</name>
    <dbReference type="NCBI Taxonomy" id="330153"/>
    <lineage>
        <taxon>Eukaryota</taxon>
        <taxon>Sar</taxon>
        <taxon>Alveolata</taxon>
        <taxon>Perkinsozoa</taxon>
        <taxon>Perkinsea</taxon>
        <taxon>Perkinsida</taxon>
        <taxon>Perkinsidae</taxon>
        <taxon>Perkinsus</taxon>
    </lineage>
</organism>
<sequence length="158" mass="17644">MRTVDHAELPQYLSAMVFSTSVILLSLTVPLQLQAVDLPGPPKGYYALRIHPDPDFVCVRVYWFNAEILTVQYHVDCGQDYHDSEPIVLDEPRVDSFTVDGGSMVKYNDFIRVARQKCGALIQIADDDLKSLTYNRAPNTLSVMFGGAGVLRPGDCYD</sequence>
<evidence type="ECO:0000313" key="3">
    <source>
        <dbReference type="Proteomes" id="UP000591131"/>
    </source>
</evidence>
<name>A0A7J6MLD2_PERCH</name>
<keyword evidence="1" id="KW-1133">Transmembrane helix</keyword>